<evidence type="ECO:0000313" key="2">
    <source>
        <dbReference type="Proteomes" id="UP000004682"/>
    </source>
</evidence>
<dbReference type="Proteomes" id="UP000004682">
    <property type="component" value="Unassembled WGS sequence"/>
</dbReference>
<dbReference type="Gene3D" id="3.30.460.20">
    <property type="entry name" value="CorA soluble domain-like"/>
    <property type="match status" value="1"/>
</dbReference>
<dbReference type="InterPro" id="IPR045861">
    <property type="entry name" value="CorA_cytoplasmic_dom"/>
</dbReference>
<dbReference type="SUPFAM" id="SSF143865">
    <property type="entry name" value="CorA soluble domain-like"/>
    <property type="match status" value="1"/>
</dbReference>
<protein>
    <submittedName>
        <fullName evidence="1">Metal ion transporter, MIT family protein</fullName>
    </submittedName>
</protein>
<sequence length="136" mass="15434">MNSGGCTSIWRTARASAGCARILDLPETFYEFLREGSHSTRIEQQEGALRAVVNDVMFSLDLEASEIATMWAYVDRRMRVTARAKPLRSLGTLRESVREGGEWRTGGHLRTAATRQEERNFFLAKCRFRRAYPSSA</sequence>
<accession>A0ABN0G2U3</accession>
<reference evidence="2" key="1">
    <citation type="journal article" date="2012" name="J. Bacteriol.">
        <title>Revised Genome Sequence of Burkholderia thailandensis MSMB43 with Improved Annotation.</title>
        <authorList>
            <person name="Zhuo Y."/>
            <person name="Liu L."/>
            <person name="Wang Q."/>
            <person name="Liu X."/>
            <person name="Ren B."/>
            <person name="Liu M."/>
            <person name="Ni P."/>
            <person name="Cheng Y.Q."/>
            <person name="Zhang L."/>
        </authorList>
    </citation>
    <scope>NUCLEOTIDE SEQUENCE [LARGE SCALE GENOMIC DNA]</scope>
    <source>
        <strain evidence="2">MSMB43</strain>
    </source>
</reference>
<dbReference type="EMBL" id="JH692064">
    <property type="protein sequence ID" value="EIP86581.1"/>
    <property type="molecule type" value="Genomic_DNA"/>
</dbReference>
<keyword evidence="2" id="KW-1185">Reference proteome</keyword>
<name>A0ABN0G2U3_9BURK</name>
<gene>
    <name evidence="1" type="ORF">A33K_16184</name>
</gene>
<organism evidence="1 2">
    <name type="scientific">Burkholderia humptydooensis MSMB43</name>
    <dbReference type="NCBI Taxonomy" id="441157"/>
    <lineage>
        <taxon>Bacteria</taxon>
        <taxon>Pseudomonadati</taxon>
        <taxon>Pseudomonadota</taxon>
        <taxon>Betaproteobacteria</taxon>
        <taxon>Burkholderiales</taxon>
        <taxon>Burkholderiaceae</taxon>
        <taxon>Burkholderia</taxon>
        <taxon>pseudomallei group</taxon>
    </lineage>
</organism>
<evidence type="ECO:0000313" key="1">
    <source>
        <dbReference type="EMBL" id="EIP86581.1"/>
    </source>
</evidence>
<proteinExistence type="predicted"/>